<dbReference type="GO" id="GO:0016787">
    <property type="term" value="F:hydrolase activity"/>
    <property type="evidence" value="ECO:0007669"/>
    <property type="project" value="UniProtKB-KW"/>
</dbReference>
<accession>A0ABV1QKE6</accession>
<keyword evidence="2" id="KW-1185">Reference proteome</keyword>
<dbReference type="InterPro" id="IPR015797">
    <property type="entry name" value="NUDIX_hydrolase-like_dom_sf"/>
</dbReference>
<name>A0ABV1QKE6_9HYPH</name>
<sequence>MSVEIAGDAAPGFSVTPLRRVSARRVDHDWAWARDNAEAIDRNWERRKARTPGLFDGPVYLASGCTVTDGACEVSLFEVRYSRFIAFRDAAVPDALVANAFAAIVPHSRDGAVLLGLMGAHTANAGQIYFPCGTPDPGDLRDDGIVDLAGSAAREFLEETGLTLPEGAEEEWVLLRGDGQLAFLRPVRFESDAEALKARIEAHRGHEDEPELAHSVIARSRADIDAARMPGFVQAYLASVFPE</sequence>
<reference evidence="1 2" key="1">
    <citation type="submission" date="2024-06" db="EMBL/GenBank/DDBJ databases">
        <authorList>
            <person name="Campbell A.G."/>
        </authorList>
    </citation>
    <scope>NUCLEOTIDE SEQUENCE [LARGE SCALE GENOMIC DNA]</scope>
    <source>
        <strain evidence="1 2">EM12</strain>
    </source>
</reference>
<dbReference type="Gene3D" id="3.90.79.10">
    <property type="entry name" value="Nucleoside Triphosphate Pyrophosphohydrolase"/>
    <property type="match status" value="1"/>
</dbReference>
<dbReference type="EMBL" id="JBELQE010000050">
    <property type="protein sequence ID" value="MER2249873.1"/>
    <property type="molecule type" value="Genomic_DNA"/>
</dbReference>
<comment type="caution">
    <text evidence="1">The sequence shown here is derived from an EMBL/GenBank/DDBJ whole genome shotgun (WGS) entry which is preliminary data.</text>
</comment>
<proteinExistence type="predicted"/>
<dbReference type="Proteomes" id="UP001480955">
    <property type="component" value="Unassembled WGS sequence"/>
</dbReference>
<keyword evidence="1" id="KW-0378">Hydrolase</keyword>
<evidence type="ECO:0000313" key="1">
    <source>
        <dbReference type="EMBL" id="MER2249873.1"/>
    </source>
</evidence>
<gene>
    <name evidence="1" type="ORF">ABS772_08095</name>
</gene>
<dbReference type="RefSeq" id="WP_350393618.1">
    <property type="nucleotide sequence ID" value="NZ_JBELQE010000050.1"/>
</dbReference>
<dbReference type="EC" id="3.6.-.-" evidence="1"/>
<protein>
    <submittedName>
        <fullName evidence="1">NUDIX hydrolase</fullName>
        <ecNumber evidence="1">3.6.-.-</ecNumber>
    </submittedName>
</protein>
<organism evidence="1 2">
    <name type="scientific">Methylorubrum podarium</name>
    <dbReference type="NCBI Taxonomy" id="200476"/>
    <lineage>
        <taxon>Bacteria</taxon>
        <taxon>Pseudomonadati</taxon>
        <taxon>Pseudomonadota</taxon>
        <taxon>Alphaproteobacteria</taxon>
        <taxon>Hyphomicrobiales</taxon>
        <taxon>Methylobacteriaceae</taxon>
        <taxon>Methylorubrum</taxon>
    </lineage>
</organism>
<dbReference type="SUPFAM" id="SSF55811">
    <property type="entry name" value="Nudix"/>
    <property type="match status" value="1"/>
</dbReference>
<evidence type="ECO:0000313" key="2">
    <source>
        <dbReference type="Proteomes" id="UP001480955"/>
    </source>
</evidence>